<dbReference type="InterPro" id="IPR011042">
    <property type="entry name" value="6-blade_b-propeller_TolB-like"/>
</dbReference>
<reference evidence="3 4" key="1">
    <citation type="submission" date="2019-02" db="EMBL/GenBank/DDBJ databases">
        <title>Genomic Encyclopedia of Type Strains, Phase IV (KMG-IV): sequencing the most valuable type-strain genomes for metagenomic binning, comparative biology and taxonomic classification.</title>
        <authorList>
            <person name="Goeker M."/>
        </authorList>
    </citation>
    <scope>NUCLEOTIDE SEQUENCE [LARGE SCALE GENOMIC DNA]</scope>
    <source>
        <strain evidence="3 4">DSM 10617</strain>
    </source>
</reference>
<dbReference type="OrthoDB" id="9758793at2"/>
<organism evidence="3 4">
    <name type="scientific">Sphaerotilus mobilis</name>
    <dbReference type="NCBI Taxonomy" id="47994"/>
    <lineage>
        <taxon>Bacteria</taxon>
        <taxon>Pseudomonadati</taxon>
        <taxon>Pseudomonadota</taxon>
        <taxon>Betaproteobacteria</taxon>
        <taxon>Burkholderiales</taxon>
        <taxon>Sphaerotilaceae</taxon>
        <taxon>Sphaerotilus</taxon>
    </lineage>
</organism>
<gene>
    <name evidence="3" type="ORF">EV685_0868</name>
</gene>
<accession>A0A4Q7LVM8</accession>
<dbReference type="InterPro" id="IPR011659">
    <property type="entry name" value="WD40"/>
</dbReference>
<evidence type="ECO:0000313" key="3">
    <source>
        <dbReference type="EMBL" id="RZS58573.1"/>
    </source>
</evidence>
<dbReference type="AlphaFoldDB" id="A0A4Q7LVM8"/>
<keyword evidence="4" id="KW-1185">Reference proteome</keyword>
<name>A0A4Q7LVM8_9BURK</name>
<dbReference type="PANTHER" id="PTHR36842:SF1">
    <property type="entry name" value="PROTEIN TOLB"/>
    <property type="match status" value="1"/>
</dbReference>
<feature type="region of interest" description="Disordered" evidence="2">
    <location>
        <begin position="1"/>
        <end position="32"/>
    </location>
</feature>
<proteinExistence type="inferred from homology"/>
<dbReference type="RefSeq" id="WP_130480704.1">
    <property type="nucleotide sequence ID" value="NZ_SGWV01000007.1"/>
</dbReference>
<protein>
    <submittedName>
        <fullName evidence="3">WD40 repeat protein</fullName>
    </submittedName>
</protein>
<dbReference type="Pfam" id="PF07676">
    <property type="entry name" value="PD40"/>
    <property type="match status" value="4"/>
</dbReference>
<sequence length="455" mass="49763">MSRIDKPTQVPGSPLTLHADLGTPATPGSTRCEGASLRHTLTSADEAGHFAGRVLSGDFIVTARVAASSANGPLRLGWTAREGLQPGAAQFSASLDAIGLVEVDVIQLERRAHTWTVSVARHGEALQQRSCEDLELADSLHVGLFVAAGSATFDNVRVVRPLPRLPGLYLQRPICSRLELLDVDTGVRSVIHEDTQLFEAPNWSRDGRFLVINQAGRLQRVDLVDRLLTLIDTGDIVRNNNDHVLSFDGRQIAISSQDPGDGESRIHVLPIDGGRPRRVTRQGPSYLHGWSPDGQYLVYTAQRPGNDAYDIYRIDLDGRHEIRLGTSPRLDDGPEYAPDGSAIWFCSARDGHMQIWRMGPEGEDPQRLTDDGHDDWFPHVSPDGSRVIFLSYLPGEVDPQEHPGGRHVVLRTMPVSGGAPRVVAYLHGGQGSLNVHSWSPDGRRVAFVSHTLPLD</sequence>
<dbReference type="Proteomes" id="UP000293433">
    <property type="component" value="Unassembled WGS sequence"/>
</dbReference>
<dbReference type="EMBL" id="SGWV01000007">
    <property type="protein sequence ID" value="RZS58573.1"/>
    <property type="molecule type" value="Genomic_DNA"/>
</dbReference>
<evidence type="ECO:0000256" key="1">
    <source>
        <dbReference type="ARBA" id="ARBA00009820"/>
    </source>
</evidence>
<dbReference type="Gene3D" id="2.120.10.30">
    <property type="entry name" value="TolB, C-terminal domain"/>
    <property type="match status" value="1"/>
</dbReference>
<dbReference type="SUPFAM" id="SSF82171">
    <property type="entry name" value="DPP6 N-terminal domain-like"/>
    <property type="match status" value="1"/>
</dbReference>
<dbReference type="PANTHER" id="PTHR36842">
    <property type="entry name" value="PROTEIN TOLB HOMOLOG"/>
    <property type="match status" value="1"/>
</dbReference>
<evidence type="ECO:0000256" key="2">
    <source>
        <dbReference type="SAM" id="MobiDB-lite"/>
    </source>
</evidence>
<comment type="similarity">
    <text evidence="1">Belongs to the TolB family.</text>
</comment>
<evidence type="ECO:0000313" key="4">
    <source>
        <dbReference type="Proteomes" id="UP000293433"/>
    </source>
</evidence>
<comment type="caution">
    <text evidence="3">The sequence shown here is derived from an EMBL/GenBank/DDBJ whole genome shotgun (WGS) entry which is preliminary data.</text>
</comment>